<evidence type="ECO:0000313" key="3">
    <source>
        <dbReference type="Proteomes" id="UP000314294"/>
    </source>
</evidence>
<comment type="caution">
    <text evidence="2">The sequence shown here is derived from an EMBL/GenBank/DDBJ whole genome shotgun (WGS) entry which is preliminary data.</text>
</comment>
<feature type="region of interest" description="Disordered" evidence="1">
    <location>
        <begin position="33"/>
        <end position="189"/>
    </location>
</feature>
<keyword evidence="3" id="KW-1185">Reference proteome</keyword>
<dbReference type="AlphaFoldDB" id="A0A4Z2IPG7"/>
<reference evidence="2 3" key="1">
    <citation type="submission" date="2019-03" db="EMBL/GenBank/DDBJ databases">
        <title>First draft genome of Liparis tanakae, snailfish: a comprehensive survey of snailfish specific genes.</title>
        <authorList>
            <person name="Kim W."/>
            <person name="Song I."/>
            <person name="Jeong J.-H."/>
            <person name="Kim D."/>
            <person name="Kim S."/>
            <person name="Ryu S."/>
            <person name="Song J.Y."/>
            <person name="Lee S.K."/>
        </authorList>
    </citation>
    <scope>NUCLEOTIDE SEQUENCE [LARGE SCALE GENOMIC DNA]</scope>
    <source>
        <tissue evidence="2">Muscle</tissue>
    </source>
</reference>
<dbReference type="Proteomes" id="UP000314294">
    <property type="component" value="Unassembled WGS sequence"/>
</dbReference>
<name>A0A4Z2IPG7_9TELE</name>
<evidence type="ECO:0000256" key="1">
    <source>
        <dbReference type="SAM" id="MobiDB-lite"/>
    </source>
</evidence>
<dbReference type="EMBL" id="SRLO01000061">
    <property type="protein sequence ID" value="TNN79785.1"/>
    <property type="molecule type" value="Genomic_DNA"/>
</dbReference>
<organism evidence="2 3">
    <name type="scientific">Liparis tanakae</name>
    <name type="common">Tanaka's snailfish</name>
    <dbReference type="NCBI Taxonomy" id="230148"/>
    <lineage>
        <taxon>Eukaryota</taxon>
        <taxon>Metazoa</taxon>
        <taxon>Chordata</taxon>
        <taxon>Craniata</taxon>
        <taxon>Vertebrata</taxon>
        <taxon>Euteleostomi</taxon>
        <taxon>Actinopterygii</taxon>
        <taxon>Neopterygii</taxon>
        <taxon>Teleostei</taxon>
        <taxon>Neoteleostei</taxon>
        <taxon>Acanthomorphata</taxon>
        <taxon>Eupercaria</taxon>
        <taxon>Perciformes</taxon>
        <taxon>Cottioidei</taxon>
        <taxon>Cottales</taxon>
        <taxon>Liparidae</taxon>
        <taxon>Liparis</taxon>
    </lineage>
</organism>
<protein>
    <submittedName>
        <fullName evidence="2">Uncharacterized protein</fullName>
    </submittedName>
</protein>
<feature type="compositionally biased region" description="Basic and acidic residues" evidence="1">
    <location>
        <begin position="90"/>
        <end position="107"/>
    </location>
</feature>
<gene>
    <name evidence="2" type="ORF">EYF80_010019</name>
</gene>
<accession>A0A4Z2IPG7</accession>
<proteinExistence type="predicted"/>
<evidence type="ECO:0000313" key="2">
    <source>
        <dbReference type="EMBL" id="TNN79785.1"/>
    </source>
</evidence>
<sequence length="189" mass="20541">MASFTLGPVVARGSEKNWDVSVRELGVYWRLFGDKSHNPATGKKQTGPTKEKEVSDLPKGARGTRHDDSETSLAGAQTGGCDVELPPRVLGREVLRRPRWIPEEPRPQARAAPDRQVTWDRGVAQDPPRQATGGLHRDYYDLLTVANSRPGGSGGRKGRPNRIEWGPDPHRDPGVQAGAGRPVSRASSA</sequence>
<feature type="compositionally biased region" description="Basic and acidic residues" evidence="1">
    <location>
        <begin position="161"/>
        <end position="173"/>
    </location>
</feature>